<accession>A0A1D2A6S7</accession>
<name>A0A1D2A6S7_AUXPR</name>
<dbReference type="Gene3D" id="1.25.40.10">
    <property type="entry name" value="Tetratricopeptide repeat domain"/>
    <property type="match status" value="1"/>
</dbReference>
<evidence type="ECO:0000256" key="1">
    <source>
        <dbReference type="ARBA" id="ARBA00007626"/>
    </source>
</evidence>
<dbReference type="PANTHER" id="PTHR47447:SF17">
    <property type="entry name" value="OS12G0638900 PROTEIN"/>
    <property type="match status" value="1"/>
</dbReference>
<organism evidence="3">
    <name type="scientific">Auxenochlorella protothecoides</name>
    <name type="common">Green microalga</name>
    <name type="synonym">Chlorella protothecoides</name>
    <dbReference type="NCBI Taxonomy" id="3075"/>
    <lineage>
        <taxon>Eukaryota</taxon>
        <taxon>Viridiplantae</taxon>
        <taxon>Chlorophyta</taxon>
        <taxon>core chlorophytes</taxon>
        <taxon>Trebouxiophyceae</taxon>
        <taxon>Chlorellales</taxon>
        <taxon>Chlorellaceae</taxon>
        <taxon>Auxenochlorella</taxon>
    </lineage>
</organism>
<keyword evidence="2" id="KW-0677">Repeat</keyword>
<dbReference type="AlphaFoldDB" id="A0A1D2A6S7"/>
<dbReference type="InterPro" id="IPR011990">
    <property type="entry name" value="TPR-like_helical_dom_sf"/>
</dbReference>
<evidence type="ECO:0000256" key="2">
    <source>
        <dbReference type="ARBA" id="ARBA00022737"/>
    </source>
</evidence>
<protein>
    <recommendedName>
        <fullName evidence="4">Pentacotripeptide-repeat region of PRORP domain-containing protein</fullName>
    </recommendedName>
</protein>
<proteinExistence type="inferred from homology"/>
<dbReference type="EMBL" id="GDKF01003712">
    <property type="protein sequence ID" value="JAT74910.1"/>
    <property type="molecule type" value="Transcribed_RNA"/>
</dbReference>
<feature type="non-terminal residue" evidence="3">
    <location>
        <position position="1"/>
    </location>
</feature>
<dbReference type="Pfam" id="PF13812">
    <property type="entry name" value="PPR_3"/>
    <property type="match status" value="2"/>
</dbReference>
<sequence>PAWTQSWMLKLQNACVKWRAMASAPLLQPAPPAHPFRPHVGSRWTPGHAAGQSVVKSRLTLVQATQGSSSADQAARIETTKRIRSLGRSGRVRDAISELASLARLGVQPDAMAATSLLHACVENGRADLAENVFNELFADDALVPDEIAFSVLIRGMGRSKPPRWDSIMALLDTMEGRWGLQPSAPVFNALLDICVRTEDDARADTLLDRMWTGGVAPDAMTLETVRQNKKLRSRVKRLGAEVGRV</sequence>
<evidence type="ECO:0000313" key="3">
    <source>
        <dbReference type="EMBL" id="JAT74910.1"/>
    </source>
</evidence>
<dbReference type="InterPro" id="IPR002885">
    <property type="entry name" value="PPR_rpt"/>
</dbReference>
<comment type="similarity">
    <text evidence="1">Belongs to the PPR family. P subfamily.</text>
</comment>
<gene>
    <name evidence="3" type="ORF">g.6083</name>
</gene>
<dbReference type="PANTHER" id="PTHR47447">
    <property type="entry name" value="OS03G0856100 PROTEIN"/>
    <property type="match status" value="1"/>
</dbReference>
<reference evidence="3" key="1">
    <citation type="submission" date="2015-08" db="EMBL/GenBank/DDBJ databases">
        <authorList>
            <person name="Babu N.S."/>
            <person name="Beckwith C.J."/>
            <person name="Beseler K.G."/>
            <person name="Brison A."/>
            <person name="Carone J.V."/>
            <person name="Caskin T.P."/>
            <person name="Diamond M."/>
            <person name="Durham M.E."/>
            <person name="Foxe J.M."/>
            <person name="Go M."/>
            <person name="Henderson B.A."/>
            <person name="Jones I.B."/>
            <person name="McGettigan J.A."/>
            <person name="Micheletti S.J."/>
            <person name="Nasrallah M.E."/>
            <person name="Ortiz D."/>
            <person name="Piller C.R."/>
            <person name="Privatt S.R."/>
            <person name="Schneider S.L."/>
            <person name="Sharp S."/>
            <person name="Smith T.C."/>
            <person name="Stanton J.D."/>
            <person name="Ullery H.E."/>
            <person name="Wilson R.J."/>
            <person name="Serrano M.G."/>
            <person name="Buck G."/>
            <person name="Lee V."/>
            <person name="Wang Y."/>
            <person name="Carvalho R."/>
            <person name="Voegtly L."/>
            <person name="Shi R."/>
            <person name="Duckworth R."/>
            <person name="Johnson A."/>
            <person name="Loviza R."/>
            <person name="Walstead R."/>
            <person name="Shah Z."/>
            <person name="Kiflezghi M."/>
            <person name="Wade K."/>
            <person name="Ball S.L."/>
            <person name="Bradley K.W."/>
            <person name="Asai D.J."/>
            <person name="Bowman C.A."/>
            <person name="Russell D.A."/>
            <person name="Pope W.H."/>
            <person name="Jacobs-Sera D."/>
            <person name="Hendrix R.W."/>
            <person name="Hatfull G.F."/>
        </authorList>
    </citation>
    <scope>NUCLEOTIDE SEQUENCE</scope>
</reference>
<evidence type="ECO:0008006" key="4">
    <source>
        <dbReference type="Google" id="ProtNLM"/>
    </source>
</evidence>